<comment type="caution">
    <text evidence="1">The sequence shown here is derived from an EMBL/GenBank/DDBJ whole genome shotgun (WGS) entry which is preliminary data.</text>
</comment>
<evidence type="ECO:0000313" key="2">
    <source>
        <dbReference type="Proteomes" id="UP000321567"/>
    </source>
</evidence>
<dbReference type="Proteomes" id="UP000321567">
    <property type="component" value="Unassembled WGS sequence"/>
</dbReference>
<dbReference type="AlphaFoldDB" id="A0A512H6X7"/>
<sequence length="51" mass="5171">MVDLYGEDASGQAIVVAASCAQAGDARLAALWRDVGGQVDALSAISVESDF</sequence>
<organism evidence="1 2">
    <name type="scientific">Pararhodospirillum oryzae</name>
    <dbReference type="NCBI Taxonomy" id="478448"/>
    <lineage>
        <taxon>Bacteria</taxon>
        <taxon>Pseudomonadati</taxon>
        <taxon>Pseudomonadota</taxon>
        <taxon>Alphaproteobacteria</taxon>
        <taxon>Rhodospirillales</taxon>
        <taxon>Rhodospirillaceae</taxon>
        <taxon>Pararhodospirillum</taxon>
    </lineage>
</organism>
<protein>
    <submittedName>
        <fullName evidence="1">Uncharacterized protein</fullName>
    </submittedName>
</protein>
<dbReference type="EMBL" id="BJZO01000027">
    <property type="protein sequence ID" value="GEO81140.1"/>
    <property type="molecule type" value="Genomic_DNA"/>
</dbReference>
<reference evidence="1 2" key="1">
    <citation type="submission" date="2019-07" db="EMBL/GenBank/DDBJ databases">
        <title>Whole genome shotgun sequence of Rhodospirillum oryzae NBRC 107573.</title>
        <authorList>
            <person name="Hosoyama A."/>
            <person name="Uohara A."/>
            <person name="Ohji S."/>
            <person name="Ichikawa N."/>
        </authorList>
    </citation>
    <scope>NUCLEOTIDE SEQUENCE [LARGE SCALE GENOMIC DNA]</scope>
    <source>
        <strain evidence="1 2">NBRC 107573</strain>
    </source>
</reference>
<keyword evidence="2" id="KW-1185">Reference proteome</keyword>
<accession>A0A512H6X7</accession>
<gene>
    <name evidence="1" type="ORF">ROR02_12710</name>
</gene>
<proteinExistence type="predicted"/>
<evidence type="ECO:0000313" key="1">
    <source>
        <dbReference type="EMBL" id="GEO81140.1"/>
    </source>
</evidence>
<name>A0A512H6X7_9PROT</name>